<reference evidence="3 4" key="1">
    <citation type="submission" date="2016-11" db="EMBL/GenBank/DDBJ databases">
        <title>The macronuclear genome of Stentor coeruleus: a giant cell with tiny introns.</title>
        <authorList>
            <person name="Slabodnick M."/>
            <person name="Ruby J.G."/>
            <person name="Reiff S.B."/>
            <person name="Swart E.C."/>
            <person name="Gosai S."/>
            <person name="Prabakaran S."/>
            <person name="Witkowska E."/>
            <person name="Larue G.E."/>
            <person name="Fisher S."/>
            <person name="Freeman R.M."/>
            <person name="Gunawardena J."/>
            <person name="Chu W."/>
            <person name="Stover N.A."/>
            <person name="Gregory B.D."/>
            <person name="Nowacki M."/>
            <person name="Derisi J."/>
            <person name="Roy S.W."/>
            <person name="Marshall W.F."/>
            <person name="Sood P."/>
        </authorList>
    </citation>
    <scope>NUCLEOTIDE SEQUENCE [LARGE SCALE GENOMIC DNA]</scope>
    <source>
        <strain evidence="3">WM001</strain>
    </source>
</reference>
<feature type="compositionally biased region" description="Polar residues" evidence="2">
    <location>
        <begin position="186"/>
        <end position="195"/>
    </location>
</feature>
<keyword evidence="4" id="KW-1185">Reference proteome</keyword>
<dbReference type="EMBL" id="MPUH01000004">
    <property type="protein sequence ID" value="OMJ95999.1"/>
    <property type="molecule type" value="Genomic_DNA"/>
</dbReference>
<evidence type="ECO:0000313" key="4">
    <source>
        <dbReference type="Proteomes" id="UP000187209"/>
    </source>
</evidence>
<dbReference type="Proteomes" id="UP000187209">
    <property type="component" value="Unassembled WGS sequence"/>
</dbReference>
<dbReference type="AlphaFoldDB" id="A0A1R2D411"/>
<accession>A0A1R2D411</accession>
<sequence>MNERRNIISGQGGSGYDKPEEFSRDGKRMFNTYKNQQTFKFSDESPAQINPYVQPAPKFMNDYSAPIEEEYACEDQSAEVKENIPKILIRVEDSKRIYAQELLNQINLKNQKKAEEQLEKDQILAMSQFEMQQYREEEERKKNFARQKIKDYRDMLELQTNVKKQIESENDEIKIISDTKSEYRYSKNSRNSLFNPITGEPYEVTEESRLKNDSFKGNEKNLALQARRP</sequence>
<proteinExistence type="predicted"/>
<feature type="region of interest" description="Disordered" evidence="2">
    <location>
        <begin position="1"/>
        <end position="23"/>
    </location>
</feature>
<feature type="coiled-coil region" evidence="1">
    <location>
        <begin position="99"/>
        <end position="169"/>
    </location>
</feature>
<evidence type="ECO:0000256" key="2">
    <source>
        <dbReference type="SAM" id="MobiDB-lite"/>
    </source>
</evidence>
<gene>
    <name evidence="3" type="ORF">SteCoe_373</name>
</gene>
<feature type="region of interest" description="Disordered" evidence="2">
    <location>
        <begin position="178"/>
        <end position="229"/>
    </location>
</feature>
<name>A0A1R2D411_9CILI</name>
<keyword evidence="1" id="KW-0175">Coiled coil</keyword>
<feature type="compositionally biased region" description="Basic and acidic residues" evidence="2">
    <location>
        <begin position="206"/>
        <end position="219"/>
    </location>
</feature>
<evidence type="ECO:0000313" key="3">
    <source>
        <dbReference type="EMBL" id="OMJ95999.1"/>
    </source>
</evidence>
<comment type="caution">
    <text evidence="3">The sequence shown here is derived from an EMBL/GenBank/DDBJ whole genome shotgun (WGS) entry which is preliminary data.</text>
</comment>
<protein>
    <submittedName>
        <fullName evidence="3">Uncharacterized protein</fullName>
    </submittedName>
</protein>
<evidence type="ECO:0000256" key="1">
    <source>
        <dbReference type="SAM" id="Coils"/>
    </source>
</evidence>
<organism evidence="3 4">
    <name type="scientific">Stentor coeruleus</name>
    <dbReference type="NCBI Taxonomy" id="5963"/>
    <lineage>
        <taxon>Eukaryota</taxon>
        <taxon>Sar</taxon>
        <taxon>Alveolata</taxon>
        <taxon>Ciliophora</taxon>
        <taxon>Postciliodesmatophora</taxon>
        <taxon>Heterotrichea</taxon>
        <taxon>Heterotrichida</taxon>
        <taxon>Stentoridae</taxon>
        <taxon>Stentor</taxon>
    </lineage>
</organism>